<dbReference type="InterPro" id="IPR011990">
    <property type="entry name" value="TPR-like_helical_dom_sf"/>
</dbReference>
<feature type="repeat" description="PPR" evidence="10">
    <location>
        <begin position="658"/>
        <end position="688"/>
    </location>
</feature>
<feature type="domain" description="DYW" evidence="12">
    <location>
        <begin position="1105"/>
        <end position="1189"/>
    </location>
</feature>
<feature type="repeat" description="PPR" evidence="10">
    <location>
        <begin position="926"/>
        <end position="960"/>
    </location>
</feature>
<dbReference type="Gene3D" id="3.50.7.10">
    <property type="entry name" value="GroEL"/>
    <property type="match status" value="1"/>
</dbReference>
<evidence type="ECO:0000256" key="7">
    <source>
        <dbReference type="ARBA" id="ARBA00022946"/>
    </source>
</evidence>
<dbReference type="PROSITE" id="PS51375">
    <property type="entry name" value="PPR"/>
    <property type="match status" value="6"/>
</dbReference>
<dbReference type="NCBIfam" id="NF000592">
    <property type="entry name" value="PRK00013.1"/>
    <property type="match status" value="1"/>
</dbReference>
<dbReference type="Pfam" id="PF01535">
    <property type="entry name" value="PPR"/>
    <property type="match status" value="1"/>
</dbReference>
<dbReference type="Pfam" id="PF13041">
    <property type="entry name" value="PPR_2"/>
    <property type="match status" value="3"/>
</dbReference>
<name>A0A7G2EQ33_ARATH</name>
<dbReference type="PRINTS" id="PR00298">
    <property type="entry name" value="CHAPERONIN60"/>
</dbReference>
<dbReference type="SUPFAM" id="SSF48592">
    <property type="entry name" value="GroEL equatorial domain-like"/>
    <property type="match status" value="1"/>
</dbReference>
<keyword evidence="8" id="KW-0496">Mitochondrion</keyword>
<organism evidence="13 14">
    <name type="scientific">Arabidopsis thaliana</name>
    <name type="common">Mouse-ear cress</name>
    <dbReference type="NCBI Taxonomy" id="3702"/>
    <lineage>
        <taxon>Eukaryota</taxon>
        <taxon>Viridiplantae</taxon>
        <taxon>Streptophyta</taxon>
        <taxon>Embryophyta</taxon>
        <taxon>Tracheophyta</taxon>
        <taxon>Spermatophyta</taxon>
        <taxon>Magnoliopsida</taxon>
        <taxon>eudicotyledons</taxon>
        <taxon>Gunneridae</taxon>
        <taxon>Pentapetalae</taxon>
        <taxon>rosids</taxon>
        <taxon>malvids</taxon>
        <taxon>Brassicales</taxon>
        <taxon>Brassicaceae</taxon>
        <taxon>Camelineae</taxon>
        <taxon>Arabidopsis</taxon>
    </lineage>
</organism>
<evidence type="ECO:0000256" key="5">
    <source>
        <dbReference type="ARBA" id="ARBA00022741"/>
    </source>
</evidence>
<dbReference type="FunFam" id="1.25.40.10:FF:000501">
    <property type="entry name" value="Putative pentatricopeptide repeat-containing protein mitochondrial"/>
    <property type="match status" value="1"/>
</dbReference>
<dbReference type="FunFam" id="1.25.40.10:FF:000711">
    <property type="entry name" value="Tetratricopeptide repeat (TPR)-like superfamily protein"/>
    <property type="match status" value="1"/>
</dbReference>
<dbReference type="Pfam" id="PF20431">
    <property type="entry name" value="E_motif"/>
    <property type="match status" value="1"/>
</dbReference>
<comment type="similarity">
    <text evidence="3">Belongs to the PPR family. PCMP-H subfamily.</text>
</comment>
<dbReference type="NCBIfam" id="NF009488">
    <property type="entry name" value="PRK12850.1"/>
    <property type="match status" value="1"/>
</dbReference>
<accession>A0A7G2EQ33</accession>
<dbReference type="InterPro" id="IPR002885">
    <property type="entry name" value="PPR_rpt"/>
</dbReference>
<dbReference type="PROSITE" id="PS00296">
    <property type="entry name" value="CHAPERONINS_CPN60"/>
    <property type="match status" value="1"/>
</dbReference>
<evidence type="ECO:0000256" key="3">
    <source>
        <dbReference type="ARBA" id="ARBA00006643"/>
    </source>
</evidence>
<dbReference type="GO" id="GO:0140662">
    <property type="term" value="F:ATP-dependent protein folding chaperone"/>
    <property type="evidence" value="ECO:0007669"/>
    <property type="project" value="InterPro"/>
</dbReference>
<dbReference type="GO" id="GO:0005524">
    <property type="term" value="F:ATP binding"/>
    <property type="evidence" value="ECO:0007669"/>
    <property type="project" value="UniProtKB-KW"/>
</dbReference>
<dbReference type="SUPFAM" id="SSF54849">
    <property type="entry name" value="GroEL-intermediate domain like"/>
    <property type="match status" value="1"/>
</dbReference>
<dbReference type="NCBIfam" id="NF009487">
    <property type="entry name" value="PRK12849.1"/>
    <property type="match status" value="1"/>
</dbReference>
<dbReference type="NCBIfam" id="TIGR00756">
    <property type="entry name" value="PPR"/>
    <property type="match status" value="5"/>
</dbReference>
<evidence type="ECO:0000256" key="11">
    <source>
        <dbReference type="RuleBase" id="RU000418"/>
    </source>
</evidence>
<reference evidence="13 14" key="1">
    <citation type="submission" date="2020-09" db="EMBL/GenBank/DDBJ databases">
        <authorList>
            <person name="Ashkenazy H."/>
        </authorList>
    </citation>
    <scope>NUCLEOTIDE SEQUENCE [LARGE SCALE GENOMIC DNA]</scope>
    <source>
        <strain evidence="14">cv. Cdm-0</strain>
    </source>
</reference>
<proteinExistence type="inferred from homology"/>
<sequence>MYRFASNLASKARIAQNARQVSSRMSWSRNYAAKEIKFGVEARALMLKGVEDLADAVKVTMGPKGRNVVIEQSWGAPKVTKDGVTVAKSTTCATVLTRAIFAEGCKSVAAGMNAMDLRRGISMAVDAVVTNLKSKARMISTSEEIAQVGTISANGEREIGELIAKAMEKVGKEGVITIQDGKTLFNELEVVEGMKLDRGYTSPYFITNQKTQKCELDDPLILIHEKKISSINSIVKVLELALKRQRPLLIVSEDVESDALATLILNKLRAGIKVCAIKAPGFGENRKANLQDLAALTGGEVITDELGMNLEKVDLSMLGTCKKVTVSKDDTVILDGAGDKKGIEERCEQIRSAIELSTSDYDKEKLQERLAKLSGGVAVLKIGGASEAEVGEKKDRVTDALNATKAAVEEGILPGGGVALLYAARELEKLPTANFDQKIGVQIIQNALKTPVYTIASNAGVEGAVIVGKLLEQDNPDLGYDAAKGEYVDMVKAGIIDPLKVIRTALVDAASVSSLLTTTEAVVVDLPKDESEAHLAMLRDTLLASTNFPKASFVFVIASGSVSTMALRFPPRLLSQLKLSRRLNSLPAPVSEDSEDESLKFPSNDLLLRTSSNDLEGSYIPADRRFYNTLLKKCTVFKLLIQGRIVHAHILQSIFRHDIVMGNTLLNMYAKCGSLEEARKVFEKMPQRDFVTWTTLISGYSQHDRPCDALLFFNQMLRFGFSPNEFTLSSVIKAAAAERRGCCGHQLHGFCVKCGFDSNVHVGSALLDLYTRYGLMDDAQLVFDALESRNDVSWNALIAGHARRSGTEKALELFQGMLRDGFRPSHFSYASLFGACSSTGFLEQGKWVHAYMIKSGEKLVAFAGNTLLDMYAKSGSIHDARKIFDRLAKRDVVSWNSLLTAYAQHGFGKEAVWWFEEMRRVGIRPNEISFLSVLTACSHSGLLDEGWHYYELMKKDGIVPEAWHYVTVVDLLGRAGDLNRALRFIEEMPIEPTAAIWKALLNACRMHKNTELGAYAAEHVFELDPDDPGPHVILYNIYASGGRWNDAARVRKKMKESGVKKEPACSWVEIANAIHMFVANDERHPQREEIARKWEEVLAKIKELGYVPDTSHVIVHVDQQEREVNLQYHSEKIALAFALLNTPPGSTIHIKKNIRVCGDCHTAIKLASKVVGREIIVRDTNRFHHFKDAEQLEKLPIAKFDQKISTLVNTIASNVELESAVLLAISWSKITPTSVMTYDAAKRSKLESLTL</sequence>
<protein>
    <submittedName>
        <fullName evidence="13">(thale cress) hypothetical protein</fullName>
    </submittedName>
</protein>
<keyword evidence="4" id="KW-0677">Repeat</keyword>
<feature type="repeat" description="PPR" evidence="10">
    <location>
        <begin position="891"/>
        <end position="925"/>
    </location>
</feature>
<dbReference type="InterPro" id="IPR046848">
    <property type="entry name" value="E_motif"/>
</dbReference>
<evidence type="ECO:0000256" key="4">
    <source>
        <dbReference type="ARBA" id="ARBA00022737"/>
    </source>
</evidence>
<evidence type="ECO:0000256" key="6">
    <source>
        <dbReference type="ARBA" id="ARBA00022840"/>
    </source>
</evidence>
<dbReference type="GO" id="GO:0005739">
    <property type="term" value="C:mitochondrion"/>
    <property type="evidence" value="ECO:0007669"/>
    <property type="project" value="UniProtKB-SubCell"/>
</dbReference>
<gene>
    <name evidence="13" type="ORF">AT9943_LOCUS11898</name>
</gene>
<feature type="repeat" description="PPR" evidence="10">
    <location>
        <begin position="790"/>
        <end position="824"/>
    </location>
</feature>
<dbReference type="NCBIfam" id="TIGR02348">
    <property type="entry name" value="GroEL"/>
    <property type="match status" value="1"/>
</dbReference>
<dbReference type="Gene3D" id="1.25.40.10">
    <property type="entry name" value="Tetratricopeptide repeat domain"/>
    <property type="match status" value="4"/>
</dbReference>
<evidence type="ECO:0000256" key="10">
    <source>
        <dbReference type="PROSITE-ProRule" id="PRU00708"/>
    </source>
</evidence>
<feature type="repeat" description="PPR" evidence="10">
    <location>
        <begin position="1027"/>
        <end position="1061"/>
    </location>
</feature>
<dbReference type="Pfam" id="PF00118">
    <property type="entry name" value="Cpn60_TCP1"/>
    <property type="match status" value="1"/>
</dbReference>
<dbReference type="SUPFAM" id="SSF48452">
    <property type="entry name" value="TPR-like"/>
    <property type="match status" value="1"/>
</dbReference>
<dbReference type="Pfam" id="PF14432">
    <property type="entry name" value="DYW_deaminase"/>
    <property type="match status" value="1"/>
</dbReference>
<dbReference type="SUPFAM" id="SSF52029">
    <property type="entry name" value="GroEL apical domain-like"/>
    <property type="match status" value="1"/>
</dbReference>
<evidence type="ECO:0000256" key="9">
    <source>
        <dbReference type="ARBA" id="ARBA00023186"/>
    </source>
</evidence>
<dbReference type="InterPro" id="IPR018370">
    <property type="entry name" value="Chaperonin_Cpn60_CS"/>
</dbReference>
<dbReference type="PANTHER" id="PTHR45633">
    <property type="entry name" value="60 KDA HEAT SHOCK PROTEIN, MITOCHONDRIAL"/>
    <property type="match status" value="1"/>
</dbReference>
<dbReference type="InterPro" id="IPR027410">
    <property type="entry name" value="TCP-1-like_intermed_sf"/>
</dbReference>
<dbReference type="InterPro" id="IPR027409">
    <property type="entry name" value="GroEL-like_apical_dom_sf"/>
</dbReference>
<dbReference type="InterPro" id="IPR001844">
    <property type="entry name" value="Cpn60/GroEL"/>
</dbReference>
<evidence type="ECO:0000256" key="8">
    <source>
        <dbReference type="ARBA" id="ARBA00023128"/>
    </source>
</evidence>
<feature type="repeat" description="PPR" evidence="10">
    <location>
        <begin position="689"/>
        <end position="723"/>
    </location>
</feature>
<dbReference type="InterPro" id="IPR002423">
    <property type="entry name" value="Cpn60/GroEL/TCP-1"/>
</dbReference>
<evidence type="ECO:0000313" key="13">
    <source>
        <dbReference type="EMBL" id="CAD5323977.1"/>
    </source>
</evidence>
<keyword evidence="9" id="KW-0143">Chaperone</keyword>
<dbReference type="NCBIfam" id="NF009489">
    <property type="entry name" value="PRK12851.1"/>
    <property type="match status" value="1"/>
</dbReference>
<dbReference type="GO" id="GO:0008270">
    <property type="term" value="F:zinc ion binding"/>
    <property type="evidence" value="ECO:0007669"/>
    <property type="project" value="InterPro"/>
</dbReference>
<dbReference type="FunFam" id="1.25.40.10:FF:000343">
    <property type="entry name" value="Pentatricopeptide repeat-containing protein At3g58590"/>
    <property type="match status" value="1"/>
</dbReference>
<dbReference type="FunFam" id="3.50.7.10:FF:000001">
    <property type="entry name" value="60 kDa chaperonin"/>
    <property type="match status" value="1"/>
</dbReference>
<dbReference type="GO" id="GO:0042026">
    <property type="term" value="P:protein refolding"/>
    <property type="evidence" value="ECO:0007669"/>
    <property type="project" value="InterPro"/>
</dbReference>
<evidence type="ECO:0000313" key="14">
    <source>
        <dbReference type="Proteomes" id="UP000516314"/>
    </source>
</evidence>
<comment type="subcellular location">
    <subcellularLocation>
        <location evidence="1">Mitochondrion</location>
    </subcellularLocation>
</comment>
<evidence type="ECO:0000259" key="12">
    <source>
        <dbReference type="Pfam" id="PF14432"/>
    </source>
</evidence>
<comment type="similarity">
    <text evidence="2 11">Belongs to the chaperonin (HSP60) family.</text>
</comment>
<dbReference type="Proteomes" id="UP000516314">
    <property type="component" value="Chromosome 3"/>
</dbReference>
<dbReference type="CDD" id="cd03344">
    <property type="entry name" value="GroEL"/>
    <property type="match status" value="1"/>
</dbReference>
<dbReference type="AlphaFoldDB" id="A0A7G2EQ33"/>
<dbReference type="Gene3D" id="1.10.560.10">
    <property type="entry name" value="GroEL-like equatorial domain"/>
    <property type="match status" value="2"/>
</dbReference>
<evidence type="ECO:0000256" key="2">
    <source>
        <dbReference type="ARBA" id="ARBA00006607"/>
    </source>
</evidence>
<dbReference type="Gene3D" id="3.30.260.10">
    <property type="entry name" value="TCP-1-like chaperonin intermediate domain"/>
    <property type="match status" value="1"/>
</dbReference>
<keyword evidence="6" id="KW-0067">ATP-binding</keyword>
<keyword evidence="5" id="KW-0547">Nucleotide-binding</keyword>
<keyword evidence="7" id="KW-0809">Transit peptide</keyword>
<evidence type="ECO:0000256" key="1">
    <source>
        <dbReference type="ARBA" id="ARBA00004173"/>
    </source>
</evidence>
<dbReference type="EMBL" id="LR881468">
    <property type="protein sequence ID" value="CAD5323977.1"/>
    <property type="molecule type" value="Genomic_DNA"/>
</dbReference>
<dbReference type="InterPro" id="IPR032867">
    <property type="entry name" value="DYW_dom"/>
</dbReference>
<dbReference type="InterPro" id="IPR027413">
    <property type="entry name" value="GROEL-like_equatorial_sf"/>
</dbReference>